<dbReference type="SUPFAM" id="SSF52047">
    <property type="entry name" value="RNI-like"/>
    <property type="match status" value="1"/>
</dbReference>
<dbReference type="InterPro" id="IPR032675">
    <property type="entry name" value="LRR_dom_sf"/>
</dbReference>
<dbReference type="RefSeq" id="WP_349967322.1">
    <property type="nucleotide sequence ID" value="NZ_CP157942.1"/>
</dbReference>
<reference evidence="2" key="1">
    <citation type="submission" date="2024-06" db="EMBL/GenBank/DDBJ databases">
        <authorList>
            <person name="Dussert Y."/>
            <person name="Peccoud J."/>
            <person name="Pigeault R."/>
        </authorList>
    </citation>
    <scope>NUCLEOTIDE SEQUENCE</scope>
    <source>
        <strain evidence="2">WArc</strain>
    </source>
</reference>
<keyword evidence="1" id="KW-0472">Membrane</keyword>
<feature type="transmembrane region" description="Helical" evidence="1">
    <location>
        <begin position="703"/>
        <end position="723"/>
    </location>
</feature>
<dbReference type="Gene3D" id="3.80.10.10">
    <property type="entry name" value="Ribonuclease Inhibitor"/>
    <property type="match status" value="1"/>
</dbReference>
<proteinExistence type="predicted"/>
<dbReference type="EMBL" id="CP157942">
    <property type="protein sequence ID" value="XBS66845.1"/>
    <property type="molecule type" value="Genomic_DNA"/>
</dbReference>
<name>A0AAU7Q141_9RICK</name>
<keyword evidence="1" id="KW-1133">Transmembrane helix</keyword>
<evidence type="ECO:0008006" key="3">
    <source>
        <dbReference type="Google" id="ProtNLM"/>
    </source>
</evidence>
<protein>
    <recommendedName>
        <fullName evidence="3">Ankyrin repeat domain protein</fullName>
    </recommendedName>
</protein>
<dbReference type="AlphaFoldDB" id="A0AAU7Q141"/>
<accession>A0AAU7Q141</accession>
<evidence type="ECO:0000256" key="1">
    <source>
        <dbReference type="SAM" id="Phobius"/>
    </source>
</evidence>
<evidence type="ECO:0000313" key="2">
    <source>
        <dbReference type="EMBL" id="XBS66845.1"/>
    </source>
</evidence>
<dbReference type="Pfam" id="PF13516">
    <property type="entry name" value="LRR_6"/>
    <property type="match status" value="2"/>
</dbReference>
<sequence>MDFNQYVKDDILEVSYYYYHTNITMSEYISALISFLQSNTHITRLNSNSNKVGYEGAIALAKLKNLTELSLHYDKIGDEGAIALAESLCLKNVRISLKENSIGNKGMKALAESENHLEIDGYVDSYSLLGFYEYLKRSWSEARAKSNGNVGKLDEDTTKSLFFDLVRQNHHRERIELLLNDSDKYPFLINSKDSQGHTLSHFYTHSPEMQKFLFEHGMIPEQERNQRGDDARIARDSQSVHASPIVKRTNFFTRKLVESMEASKEQLERAAVSYVGNIGLLKQYQNDPIYVQSIRLLKGYQNQNDSIKLRLLSLTDNEKRSVMKETLRETDPTPGDEEFIKTVIDKAEQALKRQYLKKNCHGEYDEGYPTNRMQYDYARDDAKITIPESIGYIKLLIDNFSVPLKEKKELLVALMEQNPDLVKNKLSKVKEKLGNSVILDKEQFNKTELHGLLNGIDDGKEVDKLFKEISGLDIEKVWREQKEFVLLKQIYIAATTYGENSSACIQGTWTQIISSIEEISSEIVKQYDCYLEEEQKLEAQKDVITEENITPFVENLAKKLIQYVEDNPESKEVLQNHLLYLEHIDVDDPEKVTFEQQKILAKINQEFTANITKLLVNYGRSIPKEDEYKIIIKELFETEIMKDFALEKDDQPQILTQSNIKDLNQPAKQSQSVYRKIGIGCDVVIGIAGVALGIAIAVHLEMLAVGIAVGAICCLIAAAIYYCNQPSKSLENSNVQGFSGEDLQPGS</sequence>
<gene>
    <name evidence="2" type="ORF">ABLO99_06535</name>
</gene>
<organism evidence="2">
    <name type="scientific">Wolbachia endosymbiont of Armadillidium arcangelii</name>
    <dbReference type="NCBI Taxonomy" id="3158571"/>
    <lineage>
        <taxon>Bacteria</taxon>
        <taxon>Pseudomonadati</taxon>
        <taxon>Pseudomonadota</taxon>
        <taxon>Alphaproteobacteria</taxon>
        <taxon>Rickettsiales</taxon>
        <taxon>Anaplasmataceae</taxon>
        <taxon>Wolbachieae</taxon>
        <taxon>Wolbachia</taxon>
    </lineage>
</organism>
<keyword evidence="1" id="KW-0812">Transmembrane</keyword>
<feature type="transmembrane region" description="Helical" evidence="1">
    <location>
        <begin position="677"/>
        <end position="697"/>
    </location>
</feature>
<dbReference type="InterPro" id="IPR001611">
    <property type="entry name" value="Leu-rich_rpt"/>
</dbReference>